<evidence type="ECO:0000256" key="6">
    <source>
        <dbReference type="ARBA" id="ARBA00023180"/>
    </source>
</evidence>
<evidence type="ECO:0000256" key="1">
    <source>
        <dbReference type="ARBA" id="ARBA00004194"/>
    </source>
</evidence>
<keyword evidence="6" id="KW-0325">Glycoprotein</keyword>
<proteinExistence type="inferred from homology"/>
<dbReference type="GO" id="GO:2000640">
    <property type="term" value="P:positive regulation of SREBP signaling pathway"/>
    <property type="evidence" value="ECO:0007669"/>
    <property type="project" value="InterPro"/>
</dbReference>
<reference evidence="9 10" key="1">
    <citation type="journal article" date="2013" name="Nature">
        <title>The genomes of four tapeworm species reveal adaptations to parasitism.</title>
        <authorList>
            <person name="Tsai I.J."/>
            <person name="Zarowiecki M."/>
            <person name="Holroyd N."/>
            <person name="Garciarrubio A."/>
            <person name="Sanchez-Flores A."/>
            <person name="Brooks K.L."/>
            <person name="Tracey A."/>
            <person name="Bobes R.J."/>
            <person name="Fragoso G."/>
            <person name="Sciutto E."/>
            <person name="Aslett M."/>
            <person name="Beasley H."/>
            <person name="Bennett H.M."/>
            <person name="Cai J."/>
            <person name="Camicia F."/>
            <person name="Clark R."/>
            <person name="Cucher M."/>
            <person name="De Silva N."/>
            <person name="Day T.A."/>
            <person name="Deplazes P."/>
            <person name="Estrada K."/>
            <person name="Fernandez C."/>
            <person name="Holland P.W."/>
            <person name="Hou J."/>
            <person name="Hu S."/>
            <person name="Huckvale T."/>
            <person name="Hung S.S."/>
            <person name="Kamenetzky L."/>
            <person name="Keane J.A."/>
            <person name="Kiss F."/>
            <person name="Koziol U."/>
            <person name="Lambert O."/>
            <person name="Liu K."/>
            <person name="Luo X."/>
            <person name="Luo Y."/>
            <person name="Macchiaroli N."/>
            <person name="Nichol S."/>
            <person name="Paps J."/>
            <person name="Parkinson J."/>
            <person name="Pouchkina-Stantcheva N."/>
            <person name="Riddiford N."/>
            <person name="Rosenzvit M."/>
            <person name="Salinas G."/>
            <person name="Wasmuth J.D."/>
            <person name="Zamanian M."/>
            <person name="Zheng Y."/>
            <person name="Cai X."/>
            <person name="Soberon X."/>
            <person name="Olson P.D."/>
            <person name="Laclette J.P."/>
            <person name="Brehm K."/>
            <person name="Berriman M."/>
            <person name="Garciarrubio A."/>
            <person name="Bobes R.J."/>
            <person name="Fragoso G."/>
            <person name="Sanchez-Flores A."/>
            <person name="Estrada K."/>
            <person name="Cevallos M.A."/>
            <person name="Morett E."/>
            <person name="Gonzalez V."/>
            <person name="Portillo T."/>
            <person name="Ochoa-Leyva A."/>
            <person name="Jose M.V."/>
            <person name="Sciutto E."/>
            <person name="Landa A."/>
            <person name="Jimenez L."/>
            <person name="Valdes V."/>
            <person name="Carrero J.C."/>
            <person name="Larralde C."/>
            <person name="Morales-Montor J."/>
            <person name="Limon-Lason J."/>
            <person name="Soberon X."/>
            <person name="Laclette J.P."/>
        </authorList>
    </citation>
    <scope>NUCLEOTIDE SEQUENCE [LARGE SCALE GENOMIC DNA]</scope>
</reference>
<evidence type="ECO:0000313" key="11">
    <source>
        <dbReference type="WBParaSite" id="EgrG_001048200"/>
    </source>
</evidence>
<dbReference type="GO" id="GO:0000139">
    <property type="term" value="C:Golgi membrane"/>
    <property type="evidence" value="ECO:0007669"/>
    <property type="project" value="UniProtKB-SubCell"/>
</dbReference>
<evidence type="ECO:0000256" key="8">
    <source>
        <dbReference type="ARBA" id="ARBA00023485"/>
    </source>
</evidence>
<evidence type="ECO:0000256" key="2">
    <source>
        <dbReference type="ARBA" id="ARBA00022692"/>
    </source>
</evidence>
<evidence type="ECO:0000256" key="7">
    <source>
        <dbReference type="ARBA" id="ARBA00023461"/>
    </source>
</evidence>
<comment type="subcellular location">
    <subcellularLocation>
        <location evidence="1">Golgi apparatus membrane</location>
        <topology evidence="1">Single-pass membrane protein</topology>
    </subcellularLocation>
</comment>
<dbReference type="EMBL" id="LK028577">
    <property type="protein sequence ID" value="CDS17716.1"/>
    <property type="molecule type" value="Genomic_DNA"/>
</dbReference>
<dbReference type="WBParaSite" id="EgrG_001048200">
    <property type="protein sequence ID" value="EgrG_001048200"/>
    <property type="gene ID" value="EgrG_001048200"/>
</dbReference>
<protein>
    <recommendedName>
        <fullName evidence="8">SREBP regulating gene protein</fullName>
    </recommendedName>
</protein>
<gene>
    <name evidence="9" type="ORF">EgrG_001048200</name>
</gene>
<reference evidence="11" key="3">
    <citation type="submission" date="2020-10" db="UniProtKB">
        <authorList>
            <consortium name="WormBaseParasite"/>
        </authorList>
    </citation>
    <scope>IDENTIFICATION</scope>
</reference>
<keyword evidence="4" id="KW-0333">Golgi apparatus</keyword>
<dbReference type="AlphaFoldDB" id="A0A068WH02"/>
<evidence type="ECO:0000313" key="9">
    <source>
        <dbReference type="EMBL" id="CDS17716.1"/>
    </source>
</evidence>
<evidence type="ECO:0000313" key="10">
    <source>
        <dbReference type="Proteomes" id="UP000492820"/>
    </source>
</evidence>
<accession>A0A068WH02</accession>
<dbReference type="PANTHER" id="PTHR13481">
    <property type="entry name" value="SREBP REGULATING GENE PROTEIN"/>
    <property type="match status" value="1"/>
</dbReference>
<reference evidence="9" key="2">
    <citation type="submission" date="2014-06" db="EMBL/GenBank/DDBJ databases">
        <authorList>
            <person name="Aslett M."/>
        </authorList>
    </citation>
    <scope>NUCLEOTIDE SEQUENCE</scope>
</reference>
<organism evidence="9">
    <name type="scientific">Echinococcus granulosus</name>
    <name type="common">Hydatid tapeworm</name>
    <dbReference type="NCBI Taxonomy" id="6210"/>
    <lineage>
        <taxon>Eukaryota</taxon>
        <taxon>Metazoa</taxon>
        <taxon>Spiralia</taxon>
        <taxon>Lophotrochozoa</taxon>
        <taxon>Platyhelminthes</taxon>
        <taxon>Cestoda</taxon>
        <taxon>Eucestoda</taxon>
        <taxon>Cyclophyllidea</taxon>
        <taxon>Taeniidae</taxon>
        <taxon>Echinococcus</taxon>
        <taxon>Echinococcus granulosus group</taxon>
    </lineage>
</organism>
<keyword evidence="2" id="KW-0812">Transmembrane</keyword>
<keyword evidence="3" id="KW-1133">Transmembrane helix</keyword>
<dbReference type="InterPro" id="IPR019352">
    <property type="entry name" value="SPRING1"/>
</dbReference>
<evidence type="ECO:0000256" key="5">
    <source>
        <dbReference type="ARBA" id="ARBA00023136"/>
    </source>
</evidence>
<dbReference type="Proteomes" id="UP000492820">
    <property type="component" value="Unassembled WGS sequence"/>
</dbReference>
<dbReference type="Pfam" id="PF10218">
    <property type="entry name" value="SPRING1"/>
    <property type="match status" value="1"/>
</dbReference>
<name>A0A068WH02_ECHGR</name>
<comment type="similarity">
    <text evidence="7">Belongs to the SPRING family.</text>
</comment>
<evidence type="ECO:0000256" key="4">
    <source>
        <dbReference type="ARBA" id="ARBA00023034"/>
    </source>
</evidence>
<sequence length="184" mass="20736">MIVIVIRLLSKIPYSSPPFPKPIYNFSWISSMNSSLVLLPKEHCHHTVQGVSRVTDEFGHVCTRSNLLRTGCCDRTKRTSSRFICSTCSGLRCCSVYEYCVSCCLNPVNLGIWKRVLELAQLKAQLDVLSATSVFEFCSARCRTSSESVVNANAYRDAERRFCFGVELPELRPMLGSQNDTLKH</sequence>
<evidence type="ECO:0000256" key="3">
    <source>
        <dbReference type="ARBA" id="ARBA00022989"/>
    </source>
</evidence>
<keyword evidence="5" id="KW-0472">Membrane</keyword>
<dbReference type="PANTHER" id="PTHR13481:SF0">
    <property type="entry name" value="SREBP REGULATING GENE PROTEIN"/>
    <property type="match status" value="1"/>
</dbReference>